<protein>
    <recommendedName>
        <fullName evidence="3">Glycosyltransferase</fullName>
    </recommendedName>
</protein>
<comment type="caution">
    <text evidence="1">The sequence shown here is derived from an EMBL/GenBank/DDBJ whole genome shotgun (WGS) entry which is preliminary data.</text>
</comment>
<accession>A0A135HPA4</accession>
<dbReference type="STRING" id="1494590.ATN84_20120"/>
<dbReference type="SUPFAM" id="SSF53448">
    <property type="entry name" value="Nucleotide-diphospho-sugar transferases"/>
    <property type="match status" value="1"/>
</dbReference>
<reference evidence="1 2" key="1">
    <citation type="submission" date="2015-11" db="EMBL/GenBank/DDBJ databases">
        <title>Draft genome sequence of Paramesorhizobium deserti A-3-E, a strain highly resistant to diverse beta-lactam antibiotics.</title>
        <authorList>
            <person name="Lv R."/>
            <person name="Yang X."/>
            <person name="Fang N."/>
            <person name="Guo J."/>
            <person name="Luo X."/>
            <person name="Peng F."/>
            <person name="Yang R."/>
            <person name="Cui Y."/>
            <person name="Fang C."/>
            <person name="Song Y."/>
        </authorList>
    </citation>
    <scope>NUCLEOTIDE SEQUENCE [LARGE SCALE GENOMIC DNA]</scope>
    <source>
        <strain evidence="1 2">A-3-E</strain>
    </source>
</reference>
<proteinExistence type="predicted"/>
<dbReference type="EMBL" id="LNTU01000039">
    <property type="protein sequence ID" value="KXF75000.1"/>
    <property type="molecule type" value="Genomic_DNA"/>
</dbReference>
<dbReference type="Gene3D" id="3.90.550.10">
    <property type="entry name" value="Spore Coat Polysaccharide Biosynthesis Protein SpsA, Chain A"/>
    <property type="match status" value="1"/>
</dbReference>
<dbReference type="InterPro" id="IPR029044">
    <property type="entry name" value="Nucleotide-diphossugar_trans"/>
</dbReference>
<evidence type="ECO:0008006" key="3">
    <source>
        <dbReference type="Google" id="ProtNLM"/>
    </source>
</evidence>
<dbReference type="RefSeq" id="WP_068884779.1">
    <property type="nucleotide sequence ID" value="NZ_LNTU01000039.1"/>
</dbReference>
<evidence type="ECO:0000313" key="1">
    <source>
        <dbReference type="EMBL" id="KXF75000.1"/>
    </source>
</evidence>
<evidence type="ECO:0000313" key="2">
    <source>
        <dbReference type="Proteomes" id="UP000070107"/>
    </source>
</evidence>
<name>A0A135HPA4_9HYPH</name>
<gene>
    <name evidence="1" type="ORF">ATN84_20120</name>
</gene>
<organism evidence="1 2">
    <name type="scientific">Paramesorhizobium deserti</name>
    <dbReference type="NCBI Taxonomy" id="1494590"/>
    <lineage>
        <taxon>Bacteria</taxon>
        <taxon>Pseudomonadati</taxon>
        <taxon>Pseudomonadota</taxon>
        <taxon>Alphaproteobacteria</taxon>
        <taxon>Hyphomicrobiales</taxon>
        <taxon>Phyllobacteriaceae</taxon>
        <taxon>Paramesorhizobium</taxon>
    </lineage>
</organism>
<sequence>MFSKLKGIIPARVKDATKHKESAPAVGTRIAFSIPGEPEDGFLSQIALFDLALRQMSQPLRDARVIAHLRGGEATVVPLRWRPHLKNVELRFIKPAPDQKPAYATQAMDRFRINEPDLDVVILCDADTLLLGGIDDVLRQLALGTPVAGVIAHFPPPDFQDPNQDWRDLSKRIIGSSVTLLHPYTLVDPNLVQGQDRPLAPFYLNHGFLAFRADALKEFSRRYIDMRARVAGHMTKYPQFVGQVSLTLTQHELGWKPAALPMRYNFPNDARALDLHKYEAGDIRVLHYLRERSYKRNELSSSDTAFYRFMKLELDAADRIVQSALQRITGGEYPF</sequence>
<dbReference type="AlphaFoldDB" id="A0A135HPA4"/>
<keyword evidence="2" id="KW-1185">Reference proteome</keyword>
<dbReference type="Proteomes" id="UP000070107">
    <property type="component" value="Unassembled WGS sequence"/>
</dbReference>
<dbReference type="OrthoDB" id="8452122at2"/>